<evidence type="ECO:0000256" key="4">
    <source>
        <dbReference type="ARBA" id="ARBA00022723"/>
    </source>
</evidence>
<dbReference type="InterPro" id="IPR017861">
    <property type="entry name" value="KAE1/TsaD"/>
</dbReference>
<dbReference type="RefSeq" id="WP_070966023.1">
    <property type="nucleotide sequence ID" value="NZ_CP017603.1"/>
</dbReference>
<keyword evidence="2 8" id="KW-0808">Transferase</keyword>
<evidence type="ECO:0000313" key="13">
    <source>
        <dbReference type="Proteomes" id="UP000192478"/>
    </source>
</evidence>
<dbReference type="Pfam" id="PF00814">
    <property type="entry name" value="TsaD"/>
    <property type="match status" value="1"/>
</dbReference>
<feature type="binding site" evidence="8">
    <location>
        <position position="189"/>
    </location>
    <ligand>
        <name>substrate</name>
    </ligand>
</feature>
<protein>
    <recommendedName>
        <fullName evidence="8">tRNA N6-adenosine threonylcarbamoyltransferase</fullName>
        <ecNumber evidence="8">2.3.1.234</ecNumber>
    </recommendedName>
    <alternativeName>
        <fullName evidence="8">N6-L-threonylcarbamoyladenine synthase</fullName>
        <shortName evidence="8">t(6)A synthase</shortName>
    </alternativeName>
    <alternativeName>
        <fullName evidence="8">t(6)A37 threonylcarbamoyladenosine biosynthesis protein TsaD</fullName>
    </alternativeName>
    <alternativeName>
        <fullName evidence="8">tRNA threonylcarbamoyladenosine biosynthesis protein TsaD</fullName>
    </alternativeName>
</protein>
<comment type="cofactor">
    <cofactor evidence="8">
        <name>Fe(2+)</name>
        <dbReference type="ChEBI" id="CHEBI:29033"/>
    </cofactor>
    <text evidence="8">Binds 1 Fe(2+) ion per subunit.</text>
</comment>
<comment type="function">
    <text evidence="8">Required for the formation of a threonylcarbamoyl group on adenosine at position 37 (t(6)A37) in tRNAs that read codons beginning with adenine. Is involved in the transfer of the threonylcarbamoyl moiety of threonylcarbamoyl-AMP (TC-AMP) to the N6 group of A37, together with TsaE and TsaB. TsaD likely plays a direct catalytic role in this reaction.</text>
</comment>
<dbReference type="GO" id="GO:0005737">
    <property type="term" value="C:cytoplasm"/>
    <property type="evidence" value="ECO:0007669"/>
    <property type="project" value="UniProtKB-SubCell"/>
</dbReference>
<dbReference type="AlphaFoldDB" id="A0AAC9RID3"/>
<proteinExistence type="inferred from homology"/>
<feature type="domain" description="Gcp-like" evidence="9">
    <location>
        <begin position="33"/>
        <end position="317"/>
    </location>
</feature>
<keyword evidence="6 8" id="KW-0012">Acyltransferase</keyword>
<dbReference type="SUPFAM" id="SSF53067">
    <property type="entry name" value="Actin-like ATPase domain"/>
    <property type="match status" value="2"/>
</dbReference>
<comment type="catalytic activity">
    <reaction evidence="7 8">
        <text>L-threonylcarbamoyladenylate + adenosine(37) in tRNA = N(6)-L-threonylcarbamoyladenosine(37) in tRNA + AMP + H(+)</text>
        <dbReference type="Rhea" id="RHEA:37059"/>
        <dbReference type="Rhea" id="RHEA-COMP:10162"/>
        <dbReference type="Rhea" id="RHEA-COMP:10163"/>
        <dbReference type="ChEBI" id="CHEBI:15378"/>
        <dbReference type="ChEBI" id="CHEBI:73682"/>
        <dbReference type="ChEBI" id="CHEBI:74411"/>
        <dbReference type="ChEBI" id="CHEBI:74418"/>
        <dbReference type="ChEBI" id="CHEBI:456215"/>
        <dbReference type="EC" id="2.3.1.234"/>
    </reaction>
</comment>
<dbReference type="EMBL" id="CP020559">
    <property type="protein sequence ID" value="ARE86057.1"/>
    <property type="molecule type" value="Genomic_DNA"/>
</dbReference>
<name>A0AAC9RID3_9CLOT</name>
<dbReference type="CDD" id="cd24133">
    <property type="entry name" value="ASKHA_NBD_TsaD_bac"/>
    <property type="match status" value="1"/>
</dbReference>
<evidence type="ECO:0000313" key="11">
    <source>
        <dbReference type="EMBL" id="ARE86057.1"/>
    </source>
</evidence>
<dbReference type="PRINTS" id="PR00789">
    <property type="entry name" value="OSIALOPTASE"/>
</dbReference>
<sequence length="347" mass="37237">MSIDVIKDDVITLAIESSCDETSVSVLKNGRFVLSNIIASQIEQHQKFGGVVPEVASRKHIENINLVIEEALQEAKITFDDVTHVAATYGPGLVGALLVGLSAAKAIAFAREIPLNGVNHIEGHIYANFIEHKELEPPFICLIVSGGHTHLVYMKDYGAYEILGKTRDDAAGEAFDKVARALGLGYPGGPLIDKLAKAGNKEAIPFPKAYLEEGSYDFSFSGLKSAVLNYLNGQKMKGNPIPVEDVAASFQQAVIEVLVEKTIACTVEKGMKQVVLAGGVAANSGLRELLQQKTKEKGIDLKYPSLKLCTDNAAMIGCVGYYNYIGGHRSSLALNGIPNLKIGEIHS</sequence>
<feature type="binding site" evidence="8">
    <location>
        <begin position="143"/>
        <end position="147"/>
    </location>
    <ligand>
        <name>substrate</name>
    </ligand>
</feature>
<comment type="similarity">
    <text evidence="8">Belongs to the KAE1 / TsaD family.</text>
</comment>
<dbReference type="EC" id="2.3.1.234" evidence="8"/>
<dbReference type="EMBL" id="CP017603">
    <property type="protein sequence ID" value="AOY75736.1"/>
    <property type="molecule type" value="Genomic_DNA"/>
</dbReference>
<keyword evidence="4 8" id="KW-0479">Metal-binding</keyword>
<evidence type="ECO:0000256" key="7">
    <source>
        <dbReference type="ARBA" id="ARBA00048117"/>
    </source>
</evidence>
<dbReference type="GO" id="GO:0005506">
    <property type="term" value="F:iron ion binding"/>
    <property type="evidence" value="ECO:0007669"/>
    <property type="project" value="UniProtKB-UniRule"/>
</dbReference>
<evidence type="ECO:0000256" key="5">
    <source>
        <dbReference type="ARBA" id="ARBA00023004"/>
    </source>
</evidence>
<comment type="subcellular location">
    <subcellularLocation>
        <location evidence="8">Cytoplasm</location>
    </subcellularLocation>
</comment>
<dbReference type="FunFam" id="3.30.420.40:FF:000040">
    <property type="entry name" value="tRNA N6-adenosine threonylcarbamoyltransferase"/>
    <property type="match status" value="1"/>
</dbReference>
<dbReference type="InterPro" id="IPR022450">
    <property type="entry name" value="TsaD"/>
</dbReference>
<keyword evidence="1 8" id="KW-0963">Cytoplasm</keyword>
<dbReference type="GO" id="GO:0002949">
    <property type="term" value="P:tRNA threonylcarbamoyladenosine modification"/>
    <property type="evidence" value="ECO:0007669"/>
    <property type="project" value="UniProtKB-UniRule"/>
</dbReference>
<evidence type="ECO:0000256" key="2">
    <source>
        <dbReference type="ARBA" id="ARBA00022679"/>
    </source>
</evidence>
<dbReference type="Proteomes" id="UP000192478">
    <property type="component" value="Chromosome"/>
</dbReference>
<evidence type="ECO:0000256" key="1">
    <source>
        <dbReference type="ARBA" id="ARBA00022490"/>
    </source>
</evidence>
<dbReference type="InterPro" id="IPR000905">
    <property type="entry name" value="Gcp-like_dom"/>
</dbReference>
<accession>A0AAC9RID3</accession>
<evidence type="ECO:0000259" key="9">
    <source>
        <dbReference type="Pfam" id="PF00814"/>
    </source>
</evidence>
<dbReference type="PANTHER" id="PTHR11735">
    <property type="entry name" value="TRNA N6-ADENOSINE THREONYLCARBAMOYLTRANSFERASE"/>
    <property type="match status" value="1"/>
</dbReference>
<dbReference type="InterPro" id="IPR043129">
    <property type="entry name" value="ATPase_NBD"/>
</dbReference>
<feature type="binding site" evidence="8">
    <location>
        <position position="311"/>
    </location>
    <ligand>
        <name>Fe cation</name>
        <dbReference type="ChEBI" id="CHEBI:24875"/>
    </ligand>
</feature>
<evidence type="ECO:0000313" key="10">
    <source>
        <dbReference type="EMBL" id="AOY75736.1"/>
    </source>
</evidence>
<reference evidence="11 13" key="2">
    <citation type="submission" date="2017-03" db="EMBL/GenBank/DDBJ databases">
        <title>Complete sequence of Clostridium formicaceticum DSM 92.</title>
        <authorList>
            <person name="Poehlein A."/>
            <person name="Karl M."/>
            <person name="Bengelsdorf F.R."/>
            <person name="Duerre P."/>
            <person name="Daniel R."/>
        </authorList>
    </citation>
    <scope>NUCLEOTIDE SEQUENCE [LARGE SCALE GENOMIC DNA]</scope>
    <source>
        <strain evidence="11 13">DSM 92</strain>
    </source>
</reference>
<dbReference type="NCBIfam" id="TIGR00329">
    <property type="entry name" value="gcp_kae1"/>
    <property type="match status" value="1"/>
</dbReference>
<evidence type="ECO:0000256" key="8">
    <source>
        <dbReference type="HAMAP-Rule" id="MF_01445"/>
    </source>
</evidence>
<dbReference type="KEGG" id="cfm:BJL90_07390"/>
<evidence type="ECO:0000256" key="6">
    <source>
        <dbReference type="ARBA" id="ARBA00023315"/>
    </source>
</evidence>
<feature type="binding site" evidence="8">
    <location>
        <position position="193"/>
    </location>
    <ligand>
        <name>substrate</name>
    </ligand>
</feature>
<feature type="binding site" evidence="8">
    <location>
        <position position="124"/>
    </location>
    <ligand>
        <name>Fe cation</name>
        <dbReference type="ChEBI" id="CHEBI:24875"/>
    </ligand>
</feature>
<keyword evidence="12" id="KW-1185">Reference proteome</keyword>
<organism evidence="11 13">
    <name type="scientific">Clostridium formicaceticum</name>
    <dbReference type="NCBI Taxonomy" id="1497"/>
    <lineage>
        <taxon>Bacteria</taxon>
        <taxon>Bacillati</taxon>
        <taxon>Bacillota</taxon>
        <taxon>Clostridia</taxon>
        <taxon>Eubacteriales</taxon>
        <taxon>Clostridiaceae</taxon>
        <taxon>Clostridium</taxon>
    </lineage>
</organism>
<feature type="binding site" evidence="8">
    <location>
        <position position="120"/>
    </location>
    <ligand>
        <name>Fe cation</name>
        <dbReference type="ChEBI" id="CHEBI:24875"/>
    </ligand>
</feature>
<dbReference type="FunFam" id="3.30.420.40:FF:000012">
    <property type="entry name" value="tRNA N6-adenosine threonylcarbamoyltransferase"/>
    <property type="match status" value="1"/>
</dbReference>
<reference evidence="10 12" key="1">
    <citation type="submission" date="2016-10" db="EMBL/GenBank/DDBJ databases">
        <title>Complete Genome Sequence of Acetogen Clostridium formicoaceticum ATCC 27076.</title>
        <authorList>
            <person name="Bao T."/>
            <person name="Cheng C."/>
            <person name="Zhao J."/>
            <person name="Yang S.-T."/>
            <person name="Wang J."/>
            <person name="Wang M."/>
        </authorList>
    </citation>
    <scope>NUCLEOTIDE SEQUENCE [LARGE SCALE GENOMIC DNA]</scope>
    <source>
        <strain evidence="10 12">ATCC 27076</strain>
    </source>
</reference>
<dbReference type="Proteomes" id="UP000177894">
    <property type="component" value="Chromosome"/>
</dbReference>
<dbReference type="PANTHER" id="PTHR11735:SF6">
    <property type="entry name" value="TRNA N6-ADENOSINE THREONYLCARBAMOYLTRANSFERASE, MITOCHONDRIAL"/>
    <property type="match status" value="1"/>
</dbReference>
<keyword evidence="3 8" id="KW-0819">tRNA processing</keyword>
<dbReference type="Gene3D" id="3.30.420.40">
    <property type="match status" value="2"/>
</dbReference>
<dbReference type="GO" id="GO:0061711">
    <property type="term" value="F:tRNA N(6)-L-threonylcarbamoyladenine synthase activity"/>
    <property type="evidence" value="ECO:0007669"/>
    <property type="project" value="UniProtKB-EC"/>
</dbReference>
<feature type="binding site" evidence="8">
    <location>
        <position position="176"/>
    </location>
    <ligand>
        <name>substrate</name>
    </ligand>
</feature>
<gene>
    <name evidence="11" type="primary">tsaD_1</name>
    <name evidence="8" type="synonym">tsaD</name>
    <name evidence="10" type="ORF">BJL90_07390</name>
    <name evidence="11" type="ORF">CLFO_03730</name>
</gene>
<dbReference type="NCBIfam" id="TIGR03723">
    <property type="entry name" value="T6A_TsaD_YgjD"/>
    <property type="match status" value="1"/>
</dbReference>
<evidence type="ECO:0000256" key="3">
    <source>
        <dbReference type="ARBA" id="ARBA00022694"/>
    </source>
</evidence>
<evidence type="ECO:0000313" key="12">
    <source>
        <dbReference type="Proteomes" id="UP000177894"/>
    </source>
</evidence>
<dbReference type="HAMAP" id="MF_01445">
    <property type="entry name" value="TsaD"/>
    <property type="match status" value="1"/>
</dbReference>
<keyword evidence="5 8" id="KW-0408">Iron</keyword>
<feature type="binding site" evidence="8">
    <location>
        <position position="283"/>
    </location>
    <ligand>
        <name>substrate</name>
    </ligand>
</feature>